<feature type="region of interest" description="Disordered" evidence="1">
    <location>
        <begin position="24"/>
        <end position="52"/>
    </location>
</feature>
<name>A0A7S3LS33_9STRA</name>
<dbReference type="EMBL" id="HBIN01012868">
    <property type="protein sequence ID" value="CAE0439500.1"/>
    <property type="molecule type" value="Transcribed_RNA"/>
</dbReference>
<gene>
    <name evidence="2" type="ORF">ASTO00021_LOCUS9702</name>
</gene>
<proteinExistence type="predicted"/>
<evidence type="ECO:0000256" key="1">
    <source>
        <dbReference type="SAM" id="MobiDB-lite"/>
    </source>
</evidence>
<evidence type="ECO:0000313" key="2">
    <source>
        <dbReference type="EMBL" id="CAE0439500.1"/>
    </source>
</evidence>
<sequence length="182" mass="20785">MDLAEWKKIYEKVKPTFDFSKAKRSVDKLEQRKAREAKDDQAKRLTSGAQRASRCMQCTRPLRNGICIHCDDSDLALKEKTALQNEVESRIRHPQISNAEFDSYRKRKRKERSQSISESSESGGKSKNGRKKEIGTTQNNSSSHSASKKLKKAKKKSKSKSSKRKSSSKSKSKSKSKKHKHK</sequence>
<feature type="region of interest" description="Disordered" evidence="1">
    <location>
        <begin position="85"/>
        <end position="182"/>
    </location>
</feature>
<feature type="compositionally biased region" description="Basic residues" evidence="1">
    <location>
        <begin position="146"/>
        <end position="182"/>
    </location>
</feature>
<dbReference type="AlphaFoldDB" id="A0A7S3LS33"/>
<feature type="compositionally biased region" description="Basic and acidic residues" evidence="1">
    <location>
        <begin position="24"/>
        <end position="43"/>
    </location>
</feature>
<feature type="compositionally biased region" description="Low complexity" evidence="1">
    <location>
        <begin position="114"/>
        <end position="125"/>
    </location>
</feature>
<accession>A0A7S3LS33</accession>
<protein>
    <submittedName>
        <fullName evidence="2">Uncharacterized protein</fullName>
    </submittedName>
</protein>
<reference evidence="2" key="1">
    <citation type="submission" date="2021-01" db="EMBL/GenBank/DDBJ databases">
        <authorList>
            <person name="Corre E."/>
            <person name="Pelletier E."/>
            <person name="Niang G."/>
            <person name="Scheremetjew M."/>
            <person name="Finn R."/>
            <person name="Kale V."/>
            <person name="Holt S."/>
            <person name="Cochrane G."/>
            <person name="Meng A."/>
            <person name="Brown T."/>
            <person name="Cohen L."/>
        </authorList>
    </citation>
    <scope>NUCLEOTIDE SEQUENCE</scope>
    <source>
        <strain evidence="2">GSBS06</strain>
    </source>
</reference>
<organism evidence="2">
    <name type="scientific">Aplanochytrium stocchinoi</name>
    <dbReference type="NCBI Taxonomy" id="215587"/>
    <lineage>
        <taxon>Eukaryota</taxon>
        <taxon>Sar</taxon>
        <taxon>Stramenopiles</taxon>
        <taxon>Bigyra</taxon>
        <taxon>Labyrinthulomycetes</taxon>
        <taxon>Thraustochytrida</taxon>
        <taxon>Thraustochytriidae</taxon>
        <taxon>Aplanochytrium</taxon>
    </lineage>
</organism>